<reference evidence="1" key="1">
    <citation type="journal article" date="2020" name="Nature">
        <title>Giant virus diversity and host interactions through global metagenomics.</title>
        <authorList>
            <person name="Schulz F."/>
            <person name="Roux S."/>
            <person name="Paez-Espino D."/>
            <person name="Jungbluth S."/>
            <person name="Walsh D.A."/>
            <person name="Denef V.J."/>
            <person name="McMahon K.D."/>
            <person name="Konstantinidis K.T."/>
            <person name="Eloe-Fadrosh E.A."/>
            <person name="Kyrpides N.C."/>
            <person name="Woyke T."/>
        </authorList>
    </citation>
    <scope>NUCLEOTIDE SEQUENCE</scope>
    <source>
        <strain evidence="1">GVMAG-M-3300023110-24</strain>
    </source>
</reference>
<evidence type="ECO:0000313" key="1">
    <source>
        <dbReference type="EMBL" id="QHT09223.1"/>
    </source>
</evidence>
<accession>A0A6C0CYA5</accession>
<organism evidence="1">
    <name type="scientific">viral metagenome</name>
    <dbReference type="NCBI Taxonomy" id="1070528"/>
    <lineage>
        <taxon>unclassified sequences</taxon>
        <taxon>metagenomes</taxon>
        <taxon>organismal metagenomes</taxon>
    </lineage>
</organism>
<dbReference type="EMBL" id="MN739508">
    <property type="protein sequence ID" value="QHT09223.1"/>
    <property type="molecule type" value="Genomic_DNA"/>
</dbReference>
<protein>
    <submittedName>
        <fullName evidence="1">Uncharacterized protein</fullName>
    </submittedName>
</protein>
<dbReference type="AlphaFoldDB" id="A0A6C0CYA5"/>
<sequence length="94" mass="11080">MDIDGLVVIRDENLHQNVYEYIQTKELDVKDINDIFIVYFSMLRDGYCFTMDRNQLMACLLDITYVLNPSNDNMEIVKLNMVNEDEDDDESESD</sequence>
<name>A0A6C0CYA5_9ZZZZ</name>
<proteinExistence type="predicted"/>